<sequence>MKLGACCSTGVGSSFMVDMNMQDVLKEIGRSDVETTHIDLSGLNPSVADHFFVGRDMYDAVANVVGNDNVTELSSIIDKEELKEKIQAYLNSFDQKSEGDN</sequence>
<dbReference type="CDD" id="cd05563">
    <property type="entry name" value="PTS_IIB_ascorbate"/>
    <property type="match status" value="1"/>
</dbReference>
<proteinExistence type="predicted"/>
<dbReference type="InterPro" id="IPR036095">
    <property type="entry name" value="PTS_EIIB-like_sf"/>
</dbReference>
<dbReference type="STRING" id="1505723.SAMN04487792_0463"/>
<evidence type="ECO:0000313" key="4">
    <source>
        <dbReference type="Proteomes" id="UP000199599"/>
    </source>
</evidence>
<dbReference type="GO" id="GO:0009401">
    <property type="term" value="P:phosphoenolpyruvate-dependent sugar phosphotransferase system"/>
    <property type="evidence" value="ECO:0007669"/>
    <property type="project" value="InterPro"/>
</dbReference>
<dbReference type="Gene3D" id="3.40.50.2300">
    <property type="match status" value="1"/>
</dbReference>
<dbReference type="Pfam" id="PF02302">
    <property type="entry name" value="PTS_IIB"/>
    <property type="match status" value="1"/>
</dbReference>
<evidence type="ECO:0000313" key="3">
    <source>
        <dbReference type="EMBL" id="SFD35897.1"/>
    </source>
</evidence>
<dbReference type="SUPFAM" id="SSF52794">
    <property type="entry name" value="PTS system IIB component-like"/>
    <property type="match status" value="1"/>
</dbReference>
<evidence type="ECO:0000259" key="2">
    <source>
        <dbReference type="PROSITE" id="PS51099"/>
    </source>
</evidence>
<dbReference type="InterPro" id="IPR003501">
    <property type="entry name" value="PTS_EIIB_2/3"/>
</dbReference>
<dbReference type="Proteomes" id="UP000199599">
    <property type="component" value="Unassembled WGS sequence"/>
</dbReference>
<accession>A0A1I1RPE6</accession>
<gene>
    <name evidence="3" type="ORF">SAMN04487792_0463</name>
</gene>
<dbReference type="InterPro" id="IPR013011">
    <property type="entry name" value="PTS_EIIB_2"/>
</dbReference>
<name>A0A1I1RPE6_9LACO</name>
<dbReference type="GO" id="GO:0008982">
    <property type="term" value="F:protein-N(PI)-phosphohistidine-sugar phosphotransferase activity"/>
    <property type="evidence" value="ECO:0007669"/>
    <property type="project" value="InterPro"/>
</dbReference>
<organism evidence="3 4">
    <name type="scientific">Lactobacillus bombicola</name>
    <dbReference type="NCBI Taxonomy" id="1505723"/>
    <lineage>
        <taxon>Bacteria</taxon>
        <taxon>Bacillati</taxon>
        <taxon>Bacillota</taxon>
        <taxon>Bacilli</taxon>
        <taxon>Lactobacillales</taxon>
        <taxon>Lactobacillaceae</taxon>
        <taxon>Lactobacillus</taxon>
    </lineage>
</organism>
<evidence type="ECO:0000256" key="1">
    <source>
        <dbReference type="ARBA" id="ARBA00022679"/>
    </source>
</evidence>
<dbReference type="RefSeq" id="WP_090092419.1">
    <property type="nucleotide sequence ID" value="NZ_CBCRVU010000002.1"/>
</dbReference>
<protein>
    <submittedName>
        <fullName evidence="3">PTS system IIB component, L-Asc family (TC 4.A.7)</fullName>
    </submittedName>
</protein>
<dbReference type="PROSITE" id="PS51099">
    <property type="entry name" value="PTS_EIIB_TYPE_2"/>
    <property type="match status" value="1"/>
</dbReference>
<dbReference type="EMBL" id="FOMN01000002">
    <property type="protein sequence ID" value="SFD35897.1"/>
    <property type="molecule type" value="Genomic_DNA"/>
</dbReference>
<feature type="domain" description="PTS EIIB type-2" evidence="2">
    <location>
        <begin position="1"/>
        <end position="94"/>
    </location>
</feature>
<keyword evidence="1" id="KW-0808">Transferase</keyword>
<dbReference type="AlphaFoldDB" id="A0A1I1RPE6"/>
<reference evidence="4" key="1">
    <citation type="submission" date="2016-10" db="EMBL/GenBank/DDBJ databases">
        <authorList>
            <person name="Varghese N."/>
            <person name="Submissions S."/>
        </authorList>
    </citation>
    <scope>NUCLEOTIDE SEQUENCE [LARGE SCALE GENOMIC DNA]</scope>
    <source>
        <strain evidence="4">R-53102</strain>
    </source>
</reference>